<evidence type="ECO:0000256" key="6">
    <source>
        <dbReference type="ARBA" id="ARBA00023004"/>
    </source>
</evidence>
<keyword evidence="2" id="KW-0285">Flavoprotein</keyword>
<evidence type="ECO:0000256" key="5">
    <source>
        <dbReference type="ARBA" id="ARBA00023002"/>
    </source>
</evidence>
<dbReference type="EC" id="1.-.-.-" evidence="11"/>
<evidence type="ECO:0000259" key="9">
    <source>
        <dbReference type="PROSITE" id="PS51085"/>
    </source>
</evidence>
<dbReference type="SUPFAM" id="SSF54292">
    <property type="entry name" value="2Fe-2S ferredoxin-like"/>
    <property type="match status" value="1"/>
</dbReference>
<accession>A0ABV2V519</accession>
<dbReference type="RefSeq" id="WP_355401125.1">
    <property type="nucleotide sequence ID" value="NZ_JBEGHN010000034.1"/>
</dbReference>
<dbReference type="Gene3D" id="3.40.50.80">
    <property type="entry name" value="Nucleotide-binding domain of ferredoxin-NADP reductase (FNR) module"/>
    <property type="match status" value="1"/>
</dbReference>
<feature type="region of interest" description="Disordered" evidence="8">
    <location>
        <begin position="1"/>
        <end position="44"/>
    </location>
</feature>
<keyword evidence="4" id="KW-0479">Metal-binding</keyword>
<dbReference type="CDD" id="cd00207">
    <property type="entry name" value="fer2"/>
    <property type="match status" value="1"/>
</dbReference>
<keyword evidence="7" id="KW-0411">Iron-sulfur</keyword>
<dbReference type="PROSITE" id="PS51085">
    <property type="entry name" value="2FE2S_FER_2"/>
    <property type="match status" value="1"/>
</dbReference>
<keyword evidence="6" id="KW-0408">Iron</keyword>
<comment type="caution">
    <text evidence="11">The sequence shown here is derived from an EMBL/GenBank/DDBJ whole genome shotgun (WGS) entry which is preliminary data.</text>
</comment>
<name>A0ABV2V519_9ACTN</name>
<dbReference type="InterPro" id="IPR012675">
    <property type="entry name" value="Beta-grasp_dom_sf"/>
</dbReference>
<dbReference type="SUPFAM" id="SSF63380">
    <property type="entry name" value="Riboflavin synthase domain-like"/>
    <property type="match status" value="1"/>
</dbReference>
<keyword evidence="12" id="KW-1185">Reference proteome</keyword>
<proteinExistence type="predicted"/>
<dbReference type="Proteomes" id="UP001550210">
    <property type="component" value="Unassembled WGS sequence"/>
</dbReference>
<evidence type="ECO:0000259" key="10">
    <source>
        <dbReference type="PROSITE" id="PS51384"/>
    </source>
</evidence>
<keyword evidence="3" id="KW-0001">2Fe-2S</keyword>
<evidence type="ECO:0000313" key="11">
    <source>
        <dbReference type="EMBL" id="MET9848926.1"/>
    </source>
</evidence>
<evidence type="ECO:0000256" key="3">
    <source>
        <dbReference type="ARBA" id="ARBA00022714"/>
    </source>
</evidence>
<gene>
    <name evidence="11" type="ORF">ABZZ21_31165</name>
</gene>
<evidence type="ECO:0000313" key="12">
    <source>
        <dbReference type="Proteomes" id="UP001550210"/>
    </source>
</evidence>
<evidence type="ECO:0000256" key="7">
    <source>
        <dbReference type="ARBA" id="ARBA00023014"/>
    </source>
</evidence>
<evidence type="ECO:0000256" key="1">
    <source>
        <dbReference type="ARBA" id="ARBA00001974"/>
    </source>
</evidence>
<evidence type="ECO:0000256" key="8">
    <source>
        <dbReference type="SAM" id="MobiDB-lite"/>
    </source>
</evidence>
<dbReference type="PRINTS" id="PR00409">
    <property type="entry name" value="PHDIOXRDTASE"/>
</dbReference>
<dbReference type="PANTHER" id="PTHR47354:SF1">
    <property type="entry name" value="CARNITINE MONOOXYGENASE REDUCTASE SUBUNIT"/>
    <property type="match status" value="1"/>
</dbReference>
<sequence>MNDRLPPAGALLAPTDRTPGTTLPAATHTPAERVTTVSPPGPVRAATTGVTPDPAGFVLTVAARVPASDGVVCLALRRPDGGTLPPWTPGAHIDVVLDGGDSADGGMIRQYSLCGRPEERDVWRIAVLREPRGRGGSAHVHDHLREGDALRVRGPRNNFPLRPAARQLFVAGGIGITPILPMVEAAEAAGADWRLLYGGRTRASMAFLDRLVPYGDRVLIRPQDTHGLLDLAAFLGPPEPGTLVHACGPEPLLEALREACTDWPTGTLGVERFAPVETAAAGPAEAFEVELARSGLTLTVPPGRSVLETVEEAGVPVGFSCREGTCGTCETDVLDGRPDHRDSLLTEEERAAGATMLICVSRSCGPRLVLDL</sequence>
<dbReference type="InterPro" id="IPR050415">
    <property type="entry name" value="MRET"/>
</dbReference>
<dbReference type="Gene3D" id="3.10.20.30">
    <property type="match status" value="1"/>
</dbReference>
<organism evidence="11 12">
    <name type="scientific">Streptomyces ossamyceticus</name>
    <dbReference type="NCBI Taxonomy" id="249581"/>
    <lineage>
        <taxon>Bacteria</taxon>
        <taxon>Bacillati</taxon>
        <taxon>Actinomycetota</taxon>
        <taxon>Actinomycetes</taxon>
        <taxon>Kitasatosporales</taxon>
        <taxon>Streptomycetaceae</taxon>
        <taxon>Streptomyces</taxon>
    </lineage>
</organism>
<reference evidence="11 12" key="1">
    <citation type="submission" date="2024-06" db="EMBL/GenBank/DDBJ databases">
        <title>The Natural Products Discovery Center: Release of the First 8490 Sequenced Strains for Exploring Actinobacteria Biosynthetic Diversity.</title>
        <authorList>
            <person name="Kalkreuter E."/>
            <person name="Kautsar S.A."/>
            <person name="Yang D."/>
            <person name="Bader C.D."/>
            <person name="Teijaro C.N."/>
            <person name="Fluegel L."/>
            <person name="Davis C.M."/>
            <person name="Simpson J.R."/>
            <person name="Lauterbach L."/>
            <person name="Steele A.D."/>
            <person name="Gui C."/>
            <person name="Meng S."/>
            <person name="Li G."/>
            <person name="Viehrig K."/>
            <person name="Ye F."/>
            <person name="Su P."/>
            <person name="Kiefer A.F."/>
            <person name="Nichols A."/>
            <person name="Cepeda A.J."/>
            <person name="Yan W."/>
            <person name="Fan B."/>
            <person name="Jiang Y."/>
            <person name="Adhikari A."/>
            <person name="Zheng C.-J."/>
            <person name="Schuster L."/>
            <person name="Cowan T.M."/>
            <person name="Smanski M.J."/>
            <person name="Chevrette M.G."/>
            <person name="De Carvalho L.P.S."/>
            <person name="Shen B."/>
        </authorList>
    </citation>
    <scope>NUCLEOTIDE SEQUENCE [LARGE SCALE GENOMIC DNA]</scope>
    <source>
        <strain evidence="11 12">NPDC006434</strain>
    </source>
</reference>
<dbReference type="InterPro" id="IPR039261">
    <property type="entry name" value="FNR_nucleotide-bd"/>
</dbReference>
<dbReference type="SUPFAM" id="SSF52343">
    <property type="entry name" value="Ferredoxin reductase-like, C-terminal NADP-linked domain"/>
    <property type="match status" value="1"/>
</dbReference>
<dbReference type="InterPro" id="IPR006058">
    <property type="entry name" value="2Fe2S_fd_BS"/>
</dbReference>
<dbReference type="CDD" id="cd06185">
    <property type="entry name" value="PDR_like"/>
    <property type="match status" value="1"/>
</dbReference>
<dbReference type="InterPro" id="IPR017938">
    <property type="entry name" value="Riboflavin_synthase-like_b-brl"/>
</dbReference>
<evidence type="ECO:0000256" key="4">
    <source>
        <dbReference type="ARBA" id="ARBA00022723"/>
    </source>
</evidence>
<dbReference type="Pfam" id="PF00111">
    <property type="entry name" value="Fer2"/>
    <property type="match status" value="1"/>
</dbReference>
<dbReference type="PROSITE" id="PS51384">
    <property type="entry name" value="FAD_FR"/>
    <property type="match status" value="1"/>
</dbReference>
<evidence type="ECO:0000256" key="2">
    <source>
        <dbReference type="ARBA" id="ARBA00022630"/>
    </source>
</evidence>
<dbReference type="InterPro" id="IPR036010">
    <property type="entry name" value="2Fe-2S_ferredoxin-like_sf"/>
</dbReference>
<dbReference type="PANTHER" id="PTHR47354">
    <property type="entry name" value="NADH OXIDOREDUCTASE HCR"/>
    <property type="match status" value="1"/>
</dbReference>
<keyword evidence="5 11" id="KW-0560">Oxidoreductase</keyword>
<comment type="cofactor">
    <cofactor evidence="1">
        <name>FAD</name>
        <dbReference type="ChEBI" id="CHEBI:57692"/>
    </cofactor>
</comment>
<feature type="domain" description="2Fe-2S ferredoxin-type" evidence="9">
    <location>
        <begin position="287"/>
        <end position="372"/>
    </location>
</feature>
<dbReference type="InterPro" id="IPR017927">
    <property type="entry name" value="FAD-bd_FR_type"/>
</dbReference>
<dbReference type="EMBL" id="JBEXPZ010000046">
    <property type="protein sequence ID" value="MET9848926.1"/>
    <property type="molecule type" value="Genomic_DNA"/>
</dbReference>
<feature type="domain" description="FAD-binding FR-type" evidence="10">
    <location>
        <begin position="54"/>
        <end position="162"/>
    </location>
</feature>
<dbReference type="PROSITE" id="PS00197">
    <property type="entry name" value="2FE2S_FER_1"/>
    <property type="match status" value="1"/>
</dbReference>
<dbReference type="InterPro" id="IPR001041">
    <property type="entry name" value="2Fe-2S_ferredoxin-type"/>
</dbReference>
<protein>
    <submittedName>
        <fullName evidence="11">PDR/VanB family oxidoreductase</fullName>
        <ecNumber evidence="11">1.-.-.-</ecNumber>
    </submittedName>
</protein>
<dbReference type="GO" id="GO:0016491">
    <property type="term" value="F:oxidoreductase activity"/>
    <property type="evidence" value="ECO:0007669"/>
    <property type="project" value="UniProtKB-KW"/>
</dbReference>
<dbReference type="Gene3D" id="2.40.30.10">
    <property type="entry name" value="Translation factors"/>
    <property type="match status" value="1"/>
</dbReference>